<keyword evidence="4" id="KW-0378">Hydrolase</keyword>
<evidence type="ECO:0000256" key="4">
    <source>
        <dbReference type="ARBA" id="ARBA00022801"/>
    </source>
</evidence>
<evidence type="ECO:0000256" key="3">
    <source>
        <dbReference type="ARBA" id="ARBA00022741"/>
    </source>
</evidence>
<keyword evidence="5" id="KW-0347">Helicase</keyword>
<accession>A0A1E4RV17</accession>
<dbReference type="InterPro" id="IPR056474">
    <property type="entry name" value="SEN1_barrel"/>
</dbReference>
<dbReference type="InterPro" id="IPR027417">
    <property type="entry name" value="P-loop_NTPase"/>
</dbReference>
<dbReference type="Proteomes" id="UP000094389">
    <property type="component" value="Unassembled WGS sequence"/>
</dbReference>
<dbReference type="FunFam" id="3.40.50.300:FF:000326">
    <property type="entry name" value="P-loop containing nucleoside triphosphate hydrolase"/>
    <property type="match status" value="1"/>
</dbReference>
<evidence type="ECO:0000256" key="2">
    <source>
        <dbReference type="ARBA" id="ARBA00007913"/>
    </source>
</evidence>
<evidence type="ECO:0000256" key="7">
    <source>
        <dbReference type="ARBA" id="ARBA00023242"/>
    </source>
</evidence>
<protein>
    <recommendedName>
        <fullName evidence="15">SEN1 protein</fullName>
    </recommendedName>
</protein>
<dbReference type="GO" id="GO:0001147">
    <property type="term" value="F:transcription termination site sequence-specific DNA binding"/>
    <property type="evidence" value="ECO:0007669"/>
    <property type="project" value="TreeGrafter"/>
</dbReference>
<dbReference type="OMA" id="PWHQSEL"/>
<feature type="region of interest" description="Disordered" evidence="8">
    <location>
        <begin position="869"/>
        <end position="907"/>
    </location>
</feature>
<dbReference type="InterPro" id="IPR044340">
    <property type="entry name" value="Helicase_Sen1_1B_dom"/>
</dbReference>
<dbReference type="STRING" id="983966.A0A1E4RV17"/>
<dbReference type="InterPro" id="IPR041677">
    <property type="entry name" value="DNA2/NAM7_AAA_11"/>
</dbReference>
<dbReference type="Pfam" id="PF23576">
    <property type="entry name" value="SEN1_barrel"/>
    <property type="match status" value="1"/>
</dbReference>
<dbReference type="RefSeq" id="XP_020068090.1">
    <property type="nucleotide sequence ID" value="XM_020213052.1"/>
</dbReference>
<dbReference type="OrthoDB" id="6513042at2759"/>
<dbReference type="InterPro" id="IPR016024">
    <property type="entry name" value="ARM-type_fold"/>
</dbReference>
<dbReference type="FunFam" id="3.40.50.300:FF:001152">
    <property type="entry name" value="tRNA-splicing endonuclease, putative"/>
    <property type="match status" value="1"/>
</dbReference>
<dbReference type="GO" id="GO:0006369">
    <property type="term" value="P:termination of RNA polymerase II transcription"/>
    <property type="evidence" value="ECO:0007669"/>
    <property type="project" value="TreeGrafter"/>
</dbReference>
<evidence type="ECO:0000256" key="5">
    <source>
        <dbReference type="ARBA" id="ARBA00022806"/>
    </source>
</evidence>
<dbReference type="Pfam" id="PF13086">
    <property type="entry name" value="AAA_11"/>
    <property type="match status" value="1"/>
</dbReference>
<dbReference type="SUPFAM" id="SSF52540">
    <property type="entry name" value="P-loop containing nucleoside triphosphate hydrolases"/>
    <property type="match status" value="1"/>
</dbReference>
<dbReference type="GO" id="GO:0005524">
    <property type="term" value="F:ATP binding"/>
    <property type="evidence" value="ECO:0007669"/>
    <property type="project" value="UniProtKB-KW"/>
</dbReference>
<feature type="domain" description="DNA2/NAM7 helicase-like C-terminal" evidence="11">
    <location>
        <begin position="1529"/>
        <end position="1725"/>
    </location>
</feature>
<dbReference type="PANTHER" id="PTHR10887">
    <property type="entry name" value="DNA2/NAM7 HELICASE FAMILY"/>
    <property type="match status" value="1"/>
</dbReference>
<evidence type="ECO:0000256" key="8">
    <source>
        <dbReference type="SAM" id="MobiDB-lite"/>
    </source>
</evidence>
<organism evidence="13 14">
    <name type="scientific">Cyberlindnera jadinii (strain ATCC 18201 / CBS 1600 / BCRC 20928 / JCM 3617 / NBRC 0987 / NRRL Y-1542)</name>
    <name type="common">Torula yeast</name>
    <name type="synonym">Candida utilis</name>
    <dbReference type="NCBI Taxonomy" id="983966"/>
    <lineage>
        <taxon>Eukaryota</taxon>
        <taxon>Fungi</taxon>
        <taxon>Dikarya</taxon>
        <taxon>Ascomycota</taxon>
        <taxon>Saccharomycotina</taxon>
        <taxon>Saccharomycetes</taxon>
        <taxon>Phaffomycetales</taxon>
        <taxon>Phaffomycetaceae</taxon>
        <taxon>Cyberlindnera</taxon>
    </lineage>
</organism>
<feature type="domain" description="DNA2/NAM7 helicase helicase" evidence="10">
    <location>
        <begin position="1240"/>
        <end position="1521"/>
    </location>
</feature>
<dbReference type="GO" id="GO:0016604">
    <property type="term" value="C:nuclear body"/>
    <property type="evidence" value="ECO:0007669"/>
    <property type="project" value="TreeGrafter"/>
</dbReference>
<dbReference type="PANTHER" id="PTHR10887:SF495">
    <property type="entry name" value="HELICASE SENATAXIN ISOFORM X1-RELATED"/>
    <property type="match status" value="1"/>
</dbReference>
<keyword evidence="6" id="KW-0067">ATP-binding</keyword>
<keyword evidence="3" id="KW-0547">Nucleotide-binding</keyword>
<dbReference type="InterPro" id="IPR041679">
    <property type="entry name" value="DNA2/NAM7-like_C"/>
</dbReference>
<evidence type="ECO:0000259" key="12">
    <source>
        <dbReference type="Pfam" id="PF23576"/>
    </source>
</evidence>
<dbReference type="CDD" id="cd21408">
    <property type="entry name" value="1B_Sen1p-like"/>
    <property type="match status" value="1"/>
</dbReference>
<gene>
    <name evidence="13" type="ORF">CYBJADRAFT_132351</name>
</gene>
<dbReference type="InterPro" id="IPR045055">
    <property type="entry name" value="DNA2/NAM7-like"/>
</dbReference>
<feature type="non-terminal residue" evidence="13">
    <location>
        <position position="1754"/>
    </location>
</feature>
<evidence type="ECO:0000259" key="10">
    <source>
        <dbReference type="Pfam" id="PF13086"/>
    </source>
</evidence>
<evidence type="ECO:0000313" key="13">
    <source>
        <dbReference type="EMBL" id="ODV71051.1"/>
    </source>
</evidence>
<keyword evidence="14" id="KW-1185">Reference proteome</keyword>
<feature type="domain" description="Helicase SEN1 beta-barrel" evidence="12">
    <location>
        <begin position="1083"/>
        <end position="1190"/>
    </location>
</feature>
<feature type="domain" description="Helicase Sen1 N-terminal" evidence="9">
    <location>
        <begin position="80"/>
        <end position="805"/>
    </location>
</feature>
<evidence type="ECO:0000313" key="14">
    <source>
        <dbReference type="Proteomes" id="UP000094389"/>
    </source>
</evidence>
<dbReference type="SUPFAM" id="SSF48371">
    <property type="entry name" value="ARM repeat"/>
    <property type="match status" value="1"/>
</dbReference>
<feature type="region of interest" description="Disordered" evidence="8">
    <location>
        <begin position="943"/>
        <end position="970"/>
    </location>
</feature>
<dbReference type="InterPro" id="IPR047187">
    <property type="entry name" value="SF1_C_Upf1"/>
</dbReference>
<dbReference type="GO" id="GO:0016787">
    <property type="term" value="F:hydrolase activity"/>
    <property type="evidence" value="ECO:0007669"/>
    <property type="project" value="UniProtKB-KW"/>
</dbReference>
<dbReference type="GO" id="GO:0005694">
    <property type="term" value="C:chromosome"/>
    <property type="evidence" value="ECO:0007669"/>
    <property type="project" value="UniProtKB-ARBA"/>
</dbReference>
<dbReference type="CDD" id="cd18808">
    <property type="entry name" value="SF1_C_Upf1"/>
    <property type="match status" value="1"/>
</dbReference>
<comment type="subcellular location">
    <subcellularLocation>
        <location evidence="1">Nucleus</location>
    </subcellularLocation>
</comment>
<name>A0A1E4RV17_CYBJN</name>
<comment type="similarity">
    <text evidence="2">Belongs to the DNA2/NAM7 helicase family.</text>
</comment>
<dbReference type="InterPro" id="IPR024481">
    <property type="entry name" value="Helicase_Sen1_N"/>
</dbReference>
<dbReference type="Pfam" id="PF12726">
    <property type="entry name" value="SEN1_N"/>
    <property type="match status" value="1"/>
</dbReference>
<evidence type="ECO:0000259" key="11">
    <source>
        <dbReference type="Pfam" id="PF13087"/>
    </source>
</evidence>
<evidence type="ECO:0000256" key="6">
    <source>
        <dbReference type="ARBA" id="ARBA00022840"/>
    </source>
</evidence>
<dbReference type="GeneID" id="30987448"/>
<dbReference type="EMBL" id="KV453945">
    <property type="protein sequence ID" value="ODV71051.1"/>
    <property type="molecule type" value="Genomic_DNA"/>
</dbReference>
<dbReference type="Pfam" id="PF13087">
    <property type="entry name" value="AAA_12"/>
    <property type="match status" value="1"/>
</dbReference>
<evidence type="ECO:0000256" key="1">
    <source>
        <dbReference type="ARBA" id="ARBA00004123"/>
    </source>
</evidence>
<sequence>MANQAEDDRVVELSRLFAQSHKHPGDNAIEERAIQAAVDFIHEHGDETHLFCNRTLYSASIHALVLFALGEEDNVALDWYKEKLCKCLDSCTRCIALFHRGRARLMETFLTERGICYNNVNILSKTILQWEATRLTSRFRRLVGENDIKMGVPRELLTCFAECMCGPQLLVLNSELRGLFAHLLLQLLASDHSFVKTATVVTPGLVYLAIEGDDTEKKWACQMLKDLGSTETQITAAQVQPDLLEEIEIELRTVEIASRDKELKRERFYRGMCALFEALDQDAIMLKVLQIGKSRPVDVDRDDPILPSIFETLRDHVMSYPDQSLPYILRFLGLLLGKVGEKFWSHIGQYTFQNIMGPITQNPNLIKNLSILRDTPSFAGELNPEARISDLLDWIDNFLSSLSTSQRIKSVETLTMYLITQVESQQSIPLDVKAKMFVKACTILSSALSLPSQLYSPSLTTDLLARGDTRVVVDTKLIRFFDYGTSQAIFFPEYNREKNAQVMKSAIEVICKALRFDILTFAQNSYEIQKGKKPSTLKFSPLLLEAISKQQLNRQLEMAFQLLCSMENVSTILPVGAHVEEVKMFMRYLSQFFVKFSDIDARNTKMILSNPRSLKGYWACVFSPDEGVYQSAVDILYETFDAAGRLEGVHDLLQNNISCCLQAINDNLTNLIFIEFYEPCPRAVKVLTDVIQGLNSPVDGIFGESETFDKATKQSLFEFWNRCWKFLDLIYVETLKWAEKYPDLVEFTRDTLDLSHAVLGCFKTIKELDTDGDSKKVFNEITNTFPHMLVWLRLSDPGLLSSCVKLIFSTLDIASDLSYKLDTNVIELLAKYACKAKKFSNRLTSSQSEEILERAKVFDPELVDRVVQETEEKKKKKEANAITDAQSSRESSTSRASTPTGAPVRGQLKIDNFGSLSRVAPIAPPKPQLPKSQLELARERLNAKKAALSTGSSHRKTEHDATDESDDDGEDAYSLFNLKKPNQKAGGITVLEDKWSQQRRIAQEKKKEEENSRLRLHVDLKTLYKRVLMWSFMRDDPYPDSELSNLKTVIDKFKTADDYIKTFEPLLLVECWSAILSAKNREDYKPMMISIGSKSSVGDFFEVFCSISRTQLNTMGFTESDLVVLAYSDKELTYVPKVSDVKKSTTSCLGKIQEIKFVKGERADITIRVSRTGSLNSWLTPHSTLLLMRIMQMTTIEREFSSLHGLRYYNLSKQIFEATANPSSTIPQKDIENIRATYKVNDSQANAIGCSVGTEGFSLIQGPPGTGKTKTILGIIGYMLSTFKAPNAIAIPQGQKTMDSLKNSKSRKVLVCAPSNAAVDELVIRMKDGIMNSRGEQYTPKLVRLGRTDAINSAVKDMTLEELVDSQLGKPSAASNNMDGLFKELSEVKKQIEICKAKIADEKNPASDEVYKEKRELTKKANLIKQKMDTERETQNSNYRSREINRRNLQAKILGEADIICSTLSGSAHDMVANLGIKFDSVIIDEACQCTELSAVIPLRYGCRRCIMVGDPNQLPPTVISTEAANALYDQSLFVRMAKNMKPLLLNVQYRMNSAISKFSSEVFYNGELHDGPENDQLTKRIWHENSFFPPFRFYDIIEGHQIQNQKTFSYTNEIEVKIAVELINTLFTLYRNVDFKNKIGIITPYKEQNRLLQRIFINQFGNSIKKEITFNTVDGFQGQEKEIIIMSCVRADPSSRGVGFLRDFRRMNVALTRSKCSLWILGNRDSLTKNELWRKLINDADSRGCFCEAKLGF</sequence>
<proteinExistence type="inferred from homology"/>
<evidence type="ECO:0000259" key="9">
    <source>
        <dbReference type="Pfam" id="PF12726"/>
    </source>
</evidence>
<dbReference type="CDD" id="cd18042">
    <property type="entry name" value="DEXXQc_SETX"/>
    <property type="match status" value="1"/>
</dbReference>
<keyword evidence="7" id="KW-0539">Nucleus</keyword>
<reference evidence="13 14" key="1">
    <citation type="journal article" date="2016" name="Proc. Natl. Acad. Sci. U.S.A.">
        <title>Comparative genomics of biotechnologically important yeasts.</title>
        <authorList>
            <person name="Riley R."/>
            <person name="Haridas S."/>
            <person name="Wolfe K.H."/>
            <person name="Lopes M.R."/>
            <person name="Hittinger C.T."/>
            <person name="Goeker M."/>
            <person name="Salamov A.A."/>
            <person name="Wisecaver J.H."/>
            <person name="Long T.M."/>
            <person name="Calvey C.H."/>
            <person name="Aerts A.L."/>
            <person name="Barry K.W."/>
            <person name="Choi C."/>
            <person name="Clum A."/>
            <person name="Coughlan A.Y."/>
            <person name="Deshpande S."/>
            <person name="Douglass A.P."/>
            <person name="Hanson S.J."/>
            <person name="Klenk H.-P."/>
            <person name="LaButti K.M."/>
            <person name="Lapidus A."/>
            <person name="Lindquist E.A."/>
            <person name="Lipzen A.M."/>
            <person name="Meier-Kolthoff J.P."/>
            <person name="Ohm R.A."/>
            <person name="Otillar R.P."/>
            <person name="Pangilinan J.L."/>
            <person name="Peng Y."/>
            <person name="Rokas A."/>
            <person name="Rosa C.A."/>
            <person name="Scheuner C."/>
            <person name="Sibirny A.A."/>
            <person name="Slot J.C."/>
            <person name="Stielow J.B."/>
            <person name="Sun H."/>
            <person name="Kurtzman C.P."/>
            <person name="Blackwell M."/>
            <person name="Grigoriev I.V."/>
            <person name="Jeffries T.W."/>
        </authorList>
    </citation>
    <scope>NUCLEOTIDE SEQUENCE [LARGE SCALE GENOMIC DNA]</scope>
    <source>
        <strain evidence="14">ATCC 18201 / CBS 1600 / BCRC 20928 / JCM 3617 / NBRC 0987 / NRRL Y-1542</strain>
    </source>
</reference>
<dbReference type="Gene3D" id="3.40.50.300">
    <property type="entry name" value="P-loop containing nucleotide triphosphate hydrolases"/>
    <property type="match status" value="2"/>
</dbReference>
<feature type="compositionally biased region" description="Low complexity" evidence="8">
    <location>
        <begin position="888"/>
        <end position="898"/>
    </location>
</feature>
<dbReference type="GO" id="GO:0003678">
    <property type="term" value="F:DNA helicase activity"/>
    <property type="evidence" value="ECO:0007669"/>
    <property type="project" value="UniProtKB-ARBA"/>
</dbReference>
<evidence type="ECO:0008006" key="15">
    <source>
        <dbReference type="Google" id="ProtNLM"/>
    </source>
</evidence>